<name>A0A401GLD9_9APHY</name>
<feature type="domain" description="F-box" evidence="1">
    <location>
        <begin position="50"/>
        <end position="100"/>
    </location>
</feature>
<dbReference type="GeneID" id="38779897"/>
<gene>
    <name evidence="2" type="ORF">SCP_0500230</name>
</gene>
<evidence type="ECO:0000313" key="2">
    <source>
        <dbReference type="EMBL" id="GBE82980.1"/>
    </source>
</evidence>
<dbReference type="EMBL" id="BFAD01000005">
    <property type="protein sequence ID" value="GBE82980.1"/>
    <property type="molecule type" value="Genomic_DNA"/>
</dbReference>
<dbReference type="OrthoDB" id="3181259at2759"/>
<keyword evidence="3" id="KW-1185">Reference proteome</keyword>
<dbReference type="STRING" id="139825.A0A401GLD9"/>
<dbReference type="InterPro" id="IPR001810">
    <property type="entry name" value="F-box_dom"/>
</dbReference>
<evidence type="ECO:0000313" key="3">
    <source>
        <dbReference type="Proteomes" id="UP000287166"/>
    </source>
</evidence>
<dbReference type="InterPro" id="IPR032675">
    <property type="entry name" value="LRR_dom_sf"/>
</dbReference>
<dbReference type="Proteomes" id="UP000287166">
    <property type="component" value="Unassembled WGS sequence"/>
</dbReference>
<dbReference type="RefSeq" id="XP_027613893.1">
    <property type="nucleotide sequence ID" value="XM_027758092.1"/>
</dbReference>
<sequence>MPFSLRRPRPHKPSRSIFDVIKSIYAPERKNVAHLQIYSQTRSSSNFLRAHPITLLPNEILGFLFVLGAQDDDMLPMRVSHVCRTWRDLAQHTPALWRRISLDSRSYMWTQRILRAKACTLDIELVPPLYRATRIQYHDAQAVLLCMHLIMPHISRWRSLEIRFATYAPYLWNAALSACCGHSPRLRAFALQELILVYPGNDDTKEFALFDGVAPRLRKVTLCGIRLAWLPSLFQHLTSLDYTHHGFTQANEAVSEILYMLNVSACLRELRLTFPWTADGIASRVAPSSRSVHLPFLRTLELHIEGRTIPSMVLYLLAYVSLPAVHTFRLSSRPVFDFHRPQPTVFPHLRRVLRVLPPLVTLEYLYLEHCWLDAHFTCALVQSLPRLAHLTLRGTLILDSLLIALGGVLWGRVRSTGVCLQLLELVQCELASGQGLVAAVSRRARTASCISEVHLRDCVGIDLVAVGSLRRSGVRLKIWKHGAEVDTAKLGTVSRRGVH</sequence>
<dbReference type="InParanoid" id="A0A401GLD9"/>
<dbReference type="Gene3D" id="3.80.10.10">
    <property type="entry name" value="Ribonuclease Inhibitor"/>
    <property type="match status" value="1"/>
</dbReference>
<dbReference type="PROSITE" id="PS50181">
    <property type="entry name" value="FBOX"/>
    <property type="match status" value="1"/>
</dbReference>
<protein>
    <recommendedName>
        <fullName evidence="1">F-box domain-containing protein</fullName>
    </recommendedName>
</protein>
<proteinExistence type="predicted"/>
<dbReference type="Pfam" id="PF12937">
    <property type="entry name" value="F-box-like"/>
    <property type="match status" value="1"/>
</dbReference>
<evidence type="ECO:0000259" key="1">
    <source>
        <dbReference type="PROSITE" id="PS50181"/>
    </source>
</evidence>
<dbReference type="Gene3D" id="1.20.1280.50">
    <property type="match status" value="1"/>
</dbReference>
<dbReference type="SUPFAM" id="SSF52047">
    <property type="entry name" value="RNI-like"/>
    <property type="match status" value="1"/>
</dbReference>
<reference evidence="2 3" key="1">
    <citation type="journal article" date="2018" name="Sci. Rep.">
        <title>Genome sequence of the cauliflower mushroom Sparassis crispa (Hanabiratake) and its association with beneficial usage.</title>
        <authorList>
            <person name="Kiyama R."/>
            <person name="Furutani Y."/>
            <person name="Kawaguchi K."/>
            <person name="Nakanishi T."/>
        </authorList>
    </citation>
    <scope>NUCLEOTIDE SEQUENCE [LARGE SCALE GENOMIC DNA]</scope>
</reference>
<comment type="caution">
    <text evidence="2">The sequence shown here is derived from an EMBL/GenBank/DDBJ whole genome shotgun (WGS) entry which is preliminary data.</text>
</comment>
<organism evidence="2 3">
    <name type="scientific">Sparassis crispa</name>
    <dbReference type="NCBI Taxonomy" id="139825"/>
    <lineage>
        <taxon>Eukaryota</taxon>
        <taxon>Fungi</taxon>
        <taxon>Dikarya</taxon>
        <taxon>Basidiomycota</taxon>
        <taxon>Agaricomycotina</taxon>
        <taxon>Agaricomycetes</taxon>
        <taxon>Polyporales</taxon>
        <taxon>Sparassidaceae</taxon>
        <taxon>Sparassis</taxon>
    </lineage>
</organism>
<accession>A0A401GLD9</accession>
<dbReference type="AlphaFoldDB" id="A0A401GLD9"/>